<keyword evidence="1" id="KW-0175">Coiled coil</keyword>
<name>A0A9P7ZJ54_9HYPO</name>
<dbReference type="Proteomes" id="UP000887229">
    <property type="component" value="Unassembled WGS sequence"/>
</dbReference>
<dbReference type="InterPro" id="IPR000198">
    <property type="entry name" value="RhoGAP_dom"/>
</dbReference>
<dbReference type="GeneID" id="70292292"/>
<dbReference type="OrthoDB" id="9994905at2759"/>
<dbReference type="CDD" id="cd00159">
    <property type="entry name" value="RhoGAP"/>
    <property type="match status" value="1"/>
</dbReference>
<feature type="region of interest" description="Disordered" evidence="2">
    <location>
        <begin position="663"/>
        <end position="731"/>
    </location>
</feature>
<feature type="compositionally biased region" description="Polar residues" evidence="2">
    <location>
        <begin position="1013"/>
        <end position="1034"/>
    </location>
</feature>
<gene>
    <name evidence="4" type="ORF">F5Z01DRAFT_624792</name>
</gene>
<protein>
    <recommendedName>
        <fullName evidence="3">Rho-GAP domain-containing protein</fullName>
    </recommendedName>
</protein>
<feature type="coiled-coil region" evidence="1">
    <location>
        <begin position="1052"/>
        <end position="1108"/>
    </location>
</feature>
<feature type="compositionally biased region" description="Polar residues" evidence="2">
    <location>
        <begin position="534"/>
        <end position="555"/>
    </location>
</feature>
<feature type="compositionally biased region" description="Polar residues" evidence="2">
    <location>
        <begin position="501"/>
        <end position="526"/>
    </location>
</feature>
<dbReference type="AlphaFoldDB" id="A0A9P7ZJ54"/>
<keyword evidence="5" id="KW-1185">Reference proteome</keyword>
<dbReference type="GO" id="GO:0007165">
    <property type="term" value="P:signal transduction"/>
    <property type="evidence" value="ECO:0007669"/>
    <property type="project" value="InterPro"/>
</dbReference>
<feature type="domain" description="Rho-GAP" evidence="3">
    <location>
        <begin position="116"/>
        <end position="353"/>
    </location>
</feature>
<organism evidence="4 5">
    <name type="scientific">Emericellopsis atlantica</name>
    <dbReference type="NCBI Taxonomy" id="2614577"/>
    <lineage>
        <taxon>Eukaryota</taxon>
        <taxon>Fungi</taxon>
        <taxon>Dikarya</taxon>
        <taxon>Ascomycota</taxon>
        <taxon>Pezizomycotina</taxon>
        <taxon>Sordariomycetes</taxon>
        <taxon>Hypocreomycetidae</taxon>
        <taxon>Hypocreales</taxon>
        <taxon>Bionectriaceae</taxon>
        <taxon>Emericellopsis</taxon>
    </lineage>
</organism>
<dbReference type="Gene3D" id="1.10.555.10">
    <property type="entry name" value="Rho GTPase activation protein"/>
    <property type="match status" value="1"/>
</dbReference>
<evidence type="ECO:0000256" key="2">
    <source>
        <dbReference type="SAM" id="MobiDB-lite"/>
    </source>
</evidence>
<proteinExistence type="predicted"/>
<comment type="caution">
    <text evidence="4">The sequence shown here is derived from an EMBL/GenBank/DDBJ whole genome shotgun (WGS) entry which is preliminary data.</text>
</comment>
<feature type="compositionally biased region" description="Basic and acidic residues" evidence="2">
    <location>
        <begin position="431"/>
        <end position="443"/>
    </location>
</feature>
<dbReference type="EMBL" id="MU251260">
    <property type="protein sequence ID" value="KAG9252881.1"/>
    <property type="molecule type" value="Genomic_DNA"/>
</dbReference>
<dbReference type="InterPro" id="IPR008936">
    <property type="entry name" value="Rho_GTPase_activation_prot"/>
</dbReference>
<dbReference type="SUPFAM" id="SSF48350">
    <property type="entry name" value="GTPase activation domain, GAP"/>
    <property type="match status" value="1"/>
</dbReference>
<sequence>MPSSHTWTTSSGELGFLSDTDELNDRTWFIEEYNRLAKKHNVRLLVVSDFGRHTFVSVSSEKRSWLSRLLRSTSTHAASTPPLAPIINDQALRRRRSVSGFAQSLVGGSYPSTQELDLQAMVRISGKSVLYLPQDYTPGSLVLPTCIRATAQHLAQNPATGGMFRIPGSTKAVNALFEYYCRTEKGAEGVSGTVRCPTLPSHFATSVHDVASTFKRLLAVLPGGLMGSLSLFDALVATHSQLAGKQESPRTKQTKVRARMIALAIGTVESQFRRGLICAVLGLLSLVGRTAEEAPTEDDNGRPLPTSDLMGYNALGIIFGPLLLGDLLSQYKMNVATPASGLLLLPISPTKLQKAQKVRRKPFAGPRKEAPKTPVVDKIHIANDIAEMLISNWREIVRQMKAMGVHQSKPTSESKADADRPLISGPSATKRPHDSIFDRRDADGQVSRAISPELSKLAGINMHMPKPQSKKGLSSTGLPGKPLGSALSTMVEGEHVDDGEASSSSSLAQRTESAQLARSLPATPTHQTRKEHQSPFNRVQNEQSESGRCRQQLSGCGSPGIPMEAVPPRTSSRQLSPNDTPTKGPLDAPKESSDQTSSLNITDFLNPQAVSSDLPDQSETCSSELTKTASYEAPPDDLEAQGGLPAKALNLGQADKAASLPKTSILGPLPVNVRQTSDAPKDAETSLELPTTGSEHLLQANKYKSEMSQYSHSQTLKPVPRSSTSSPLGHLWNPIRTAIHSTGHNQVHTSEVTPGYRTAADGQAPRTQHMVPDISQTPHPWSYLMTRGDLALDHPVQIEVCGVESMDSRNIFSGRMDGTSSELSIGKEASIPKTSDAESKHSGVRAIAAKFEGANNDPQVFASQHEQDYWPKSLGAIGKHRPPIKSAHSTKAATMSEKNDSPSKHSSPSKSHTKMISRLPRMILSRQPGSTTSGGRFLVSDSVASRATAIKGAEANKQDHFIEKKPPPRCRSPQNLPGSQYHRHLIEPSQQHGFASLGTWMPHREEPPVAQHLNYTRPDSSACQHENQDSTDLSILSPVPRRGRTTSMHIQIRSLQRQLELKTEEMLSLRRQIEAHENSDVGTLSEQLRETARESRMWKERAETAERRIHVFERFANKLKSVREADVGE</sequence>
<reference evidence="4" key="1">
    <citation type="journal article" date="2021" name="IMA Fungus">
        <title>Genomic characterization of three marine fungi, including Emericellopsis atlantica sp. nov. with signatures of a generalist lifestyle and marine biomass degradation.</title>
        <authorList>
            <person name="Hagestad O.C."/>
            <person name="Hou L."/>
            <person name="Andersen J.H."/>
            <person name="Hansen E.H."/>
            <person name="Altermark B."/>
            <person name="Li C."/>
            <person name="Kuhnert E."/>
            <person name="Cox R.J."/>
            <person name="Crous P.W."/>
            <person name="Spatafora J.W."/>
            <person name="Lail K."/>
            <person name="Amirebrahimi M."/>
            <person name="Lipzen A."/>
            <person name="Pangilinan J."/>
            <person name="Andreopoulos W."/>
            <person name="Hayes R.D."/>
            <person name="Ng V."/>
            <person name="Grigoriev I.V."/>
            <person name="Jackson S.A."/>
            <person name="Sutton T.D.S."/>
            <person name="Dobson A.D.W."/>
            <person name="Rama T."/>
        </authorList>
    </citation>
    <scope>NUCLEOTIDE SEQUENCE</scope>
    <source>
        <strain evidence="4">TS7</strain>
    </source>
</reference>
<evidence type="ECO:0000256" key="1">
    <source>
        <dbReference type="SAM" id="Coils"/>
    </source>
</evidence>
<feature type="region of interest" description="Disordered" evidence="2">
    <location>
        <begin position="1013"/>
        <end position="1044"/>
    </location>
</feature>
<dbReference type="Pfam" id="PF00620">
    <property type="entry name" value="RhoGAP"/>
    <property type="match status" value="1"/>
</dbReference>
<dbReference type="RefSeq" id="XP_046116805.1">
    <property type="nucleotide sequence ID" value="XM_046261389.1"/>
</dbReference>
<feature type="region of interest" description="Disordered" evidence="2">
    <location>
        <begin position="875"/>
        <end position="914"/>
    </location>
</feature>
<feature type="region of interest" description="Disordered" evidence="2">
    <location>
        <begin position="756"/>
        <end position="775"/>
    </location>
</feature>
<evidence type="ECO:0000313" key="4">
    <source>
        <dbReference type="EMBL" id="KAG9252881.1"/>
    </source>
</evidence>
<feature type="region of interest" description="Disordered" evidence="2">
    <location>
        <begin position="404"/>
        <end position="598"/>
    </location>
</feature>
<evidence type="ECO:0000313" key="5">
    <source>
        <dbReference type="Proteomes" id="UP000887229"/>
    </source>
</evidence>
<feature type="compositionally biased region" description="Polar residues" evidence="2">
    <location>
        <begin position="706"/>
        <end position="727"/>
    </location>
</feature>
<evidence type="ECO:0000259" key="3">
    <source>
        <dbReference type="PROSITE" id="PS50238"/>
    </source>
</evidence>
<feature type="compositionally biased region" description="Polar residues" evidence="2">
    <location>
        <begin position="569"/>
        <end position="581"/>
    </location>
</feature>
<accession>A0A9P7ZJ54</accession>
<dbReference type="SMART" id="SM00324">
    <property type="entry name" value="RhoGAP"/>
    <property type="match status" value="1"/>
</dbReference>
<dbReference type="PROSITE" id="PS50238">
    <property type="entry name" value="RHOGAP"/>
    <property type="match status" value="1"/>
</dbReference>